<evidence type="ECO:0000313" key="1">
    <source>
        <dbReference type="EMBL" id="CAB4152692.1"/>
    </source>
</evidence>
<protein>
    <submittedName>
        <fullName evidence="1">Uncharacterized protein</fullName>
    </submittedName>
</protein>
<accession>A0A6J5N1Z0</accession>
<reference evidence="1" key="1">
    <citation type="submission" date="2020-04" db="EMBL/GenBank/DDBJ databases">
        <authorList>
            <person name="Chiriac C."/>
            <person name="Salcher M."/>
            <person name="Ghai R."/>
            <person name="Kavagutti S V."/>
        </authorList>
    </citation>
    <scope>NUCLEOTIDE SEQUENCE</scope>
</reference>
<name>A0A6J5N1Z0_9CAUD</name>
<organism evidence="1">
    <name type="scientific">uncultured Caudovirales phage</name>
    <dbReference type="NCBI Taxonomy" id="2100421"/>
    <lineage>
        <taxon>Viruses</taxon>
        <taxon>Duplodnaviria</taxon>
        <taxon>Heunggongvirae</taxon>
        <taxon>Uroviricota</taxon>
        <taxon>Caudoviricetes</taxon>
        <taxon>Peduoviridae</taxon>
        <taxon>Maltschvirus</taxon>
        <taxon>Maltschvirus maltsch</taxon>
    </lineage>
</organism>
<gene>
    <name evidence="1" type="ORF">UFOVP620_29</name>
</gene>
<dbReference type="EMBL" id="LR796576">
    <property type="protein sequence ID" value="CAB4152692.1"/>
    <property type="molecule type" value="Genomic_DNA"/>
</dbReference>
<sequence>MDKNTIITLLQKYYPQAVAYICDAYDSELEEINIACLACLLGGELNKIKNPK</sequence>
<proteinExistence type="predicted"/>